<organism evidence="7 8">
    <name type="scientific">Rhododendron williamsianum</name>
    <dbReference type="NCBI Taxonomy" id="262921"/>
    <lineage>
        <taxon>Eukaryota</taxon>
        <taxon>Viridiplantae</taxon>
        <taxon>Streptophyta</taxon>
        <taxon>Embryophyta</taxon>
        <taxon>Tracheophyta</taxon>
        <taxon>Spermatophyta</taxon>
        <taxon>Magnoliopsida</taxon>
        <taxon>eudicotyledons</taxon>
        <taxon>Gunneridae</taxon>
        <taxon>Pentapetalae</taxon>
        <taxon>asterids</taxon>
        <taxon>Ericales</taxon>
        <taxon>Ericaceae</taxon>
        <taxon>Ericoideae</taxon>
        <taxon>Rhodoreae</taxon>
        <taxon>Rhododendron</taxon>
    </lineage>
</organism>
<sequence>MTVIRGTRSRHMLLAWTADLVCSRVCEEYDLCVNPFAGWQAFGADGNVVGILVIWHKRAKDDRVYLPSFSSGFYFSLHTCGWEFLSHFLCASLAVILSNYYDLPFNDILDWRKFSVILKENDVYRLKQILKDISDSEFVALHENLVKVQKHFQWNSPPVKYDAFHMVMYDLWLRHHVIKY</sequence>
<gene>
    <name evidence="7" type="ORF">C3L33_18037</name>
</gene>
<feature type="domain" description="Exostosin GT47" evidence="6">
    <location>
        <begin position="75"/>
        <end position="132"/>
    </location>
</feature>
<evidence type="ECO:0000256" key="4">
    <source>
        <dbReference type="ARBA" id="ARBA00022968"/>
    </source>
</evidence>
<proteinExistence type="inferred from homology"/>
<evidence type="ECO:0000256" key="5">
    <source>
        <dbReference type="ARBA" id="ARBA00023034"/>
    </source>
</evidence>
<keyword evidence="8" id="KW-1185">Reference proteome</keyword>
<dbReference type="GO" id="GO:0016757">
    <property type="term" value="F:glycosyltransferase activity"/>
    <property type="evidence" value="ECO:0007669"/>
    <property type="project" value="UniProtKB-KW"/>
</dbReference>
<dbReference type="OrthoDB" id="416646at2759"/>
<evidence type="ECO:0000256" key="3">
    <source>
        <dbReference type="ARBA" id="ARBA00022676"/>
    </source>
</evidence>
<dbReference type="PANTHER" id="PTHR11062:SF43">
    <property type="entry name" value="EXOSTOSIN FAMILY PROTEIN"/>
    <property type="match status" value="1"/>
</dbReference>
<feature type="non-terminal residue" evidence="7">
    <location>
        <position position="1"/>
    </location>
</feature>
<comment type="caution">
    <text evidence="7">The sequence shown here is derived from an EMBL/GenBank/DDBJ whole genome shotgun (WGS) entry which is preliminary data.</text>
</comment>
<keyword evidence="4" id="KW-0735">Signal-anchor</keyword>
<comment type="subcellular location">
    <subcellularLocation>
        <location evidence="1">Golgi apparatus membrane</location>
        <topology evidence="1">Single-pass type II membrane protein</topology>
    </subcellularLocation>
</comment>
<name>A0A6A4KWQ2_9ERIC</name>
<protein>
    <recommendedName>
        <fullName evidence="6">Exostosin GT47 domain-containing protein</fullName>
    </recommendedName>
</protein>
<evidence type="ECO:0000259" key="6">
    <source>
        <dbReference type="Pfam" id="PF03016"/>
    </source>
</evidence>
<comment type="similarity">
    <text evidence="2">Belongs to the glycosyltransferase 47 family.</text>
</comment>
<keyword evidence="5" id="KW-0333">Golgi apparatus</keyword>
<dbReference type="GO" id="GO:0000139">
    <property type="term" value="C:Golgi membrane"/>
    <property type="evidence" value="ECO:0007669"/>
    <property type="project" value="UniProtKB-SubCell"/>
</dbReference>
<dbReference type="Proteomes" id="UP000428333">
    <property type="component" value="Linkage Group LG11"/>
</dbReference>
<evidence type="ECO:0000256" key="2">
    <source>
        <dbReference type="ARBA" id="ARBA00010271"/>
    </source>
</evidence>
<dbReference type="InterPro" id="IPR040911">
    <property type="entry name" value="Exostosin_GT47"/>
</dbReference>
<accession>A0A6A4KWQ2</accession>
<dbReference type="EMBL" id="QEFC01003091">
    <property type="protein sequence ID" value="KAE9450090.1"/>
    <property type="molecule type" value="Genomic_DNA"/>
</dbReference>
<dbReference type="AlphaFoldDB" id="A0A6A4KWQ2"/>
<dbReference type="PANTHER" id="PTHR11062">
    <property type="entry name" value="EXOSTOSIN HEPARAN SULFATE GLYCOSYLTRANSFERASE -RELATED"/>
    <property type="match status" value="1"/>
</dbReference>
<reference evidence="7 8" key="1">
    <citation type="journal article" date="2019" name="Genome Biol. Evol.">
        <title>The Rhododendron genome and chromosomal organization provide insight into shared whole-genome duplications across the heath family (Ericaceae).</title>
        <authorList>
            <person name="Soza V.L."/>
            <person name="Lindsley D."/>
            <person name="Waalkes A."/>
            <person name="Ramage E."/>
            <person name="Patwardhan R.P."/>
            <person name="Burton J.N."/>
            <person name="Adey A."/>
            <person name="Kumar A."/>
            <person name="Qiu R."/>
            <person name="Shendure J."/>
            <person name="Hall B."/>
        </authorList>
    </citation>
    <scope>NUCLEOTIDE SEQUENCE [LARGE SCALE GENOMIC DNA]</scope>
    <source>
        <strain evidence="7">RSF 1966-606</strain>
    </source>
</reference>
<evidence type="ECO:0000256" key="1">
    <source>
        <dbReference type="ARBA" id="ARBA00004323"/>
    </source>
</evidence>
<dbReference type="Pfam" id="PF03016">
    <property type="entry name" value="Exostosin_GT47"/>
    <property type="match status" value="1"/>
</dbReference>
<keyword evidence="4" id="KW-0812">Transmembrane</keyword>
<keyword evidence="3" id="KW-0808">Transferase</keyword>
<evidence type="ECO:0000313" key="7">
    <source>
        <dbReference type="EMBL" id="KAE9450090.1"/>
    </source>
</evidence>
<dbReference type="InterPro" id="IPR004263">
    <property type="entry name" value="Exostosin"/>
</dbReference>
<evidence type="ECO:0000313" key="8">
    <source>
        <dbReference type="Proteomes" id="UP000428333"/>
    </source>
</evidence>
<keyword evidence="3" id="KW-0328">Glycosyltransferase</keyword>